<keyword evidence="1" id="KW-1133">Transmembrane helix</keyword>
<gene>
    <name evidence="2" type="ORF">B0A52_04180</name>
</gene>
<protein>
    <submittedName>
        <fullName evidence="2">Uncharacterized protein</fullName>
    </submittedName>
</protein>
<organism evidence="2 3">
    <name type="scientific">Exophiala mesophila</name>
    <name type="common">Black yeast-like fungus</name>
    <dbReference type="NCBI Taxonomy" id="212818"/>
    <lineage>
        <taxon>Eukaryota</taxon>
        <taxon>Fungi</taxon>
        <taxon>Dikarya</taxon>
        <taxon>Ascomycota</taxon>
        <taxon>Pezizomycotina</taxon>
        <taxon>Eurotiomycetes</taxon>
        <taxon>Chaetothyriomycetidae</taxon>
        <taxon>Chaetothyriales</taxon>
        <taxon>Herpotrichiellaceae</taxon>
        <taxon>Exophiala</taxon>
    </lineage>
</organism>
<evidence type="ECO:0000256" key="1">
    <source>
        <dbReference type="SAM" id="Phobius"/>
    </source>
</evidence>
<feature type="transmembrane region" description="Helical" evidence="1">
    <location>
        <begin position="345"/>
        <end position="371"/>
    </location>
</feature>
<feature type="transmembrane region" description="Helical" evidence="1">
    <location>
        <begin position="181"/>
        <end position="202"/>
    </location>
</feature>
<feature type="transmembrane region" description="Helical" evidence="1">
    <location>
        <begin position="101"/>
        <end position="119"/>
    </location>
</feature>
<sequence length="384" mass="42777">MVTNNKTSRLSPPPSRGVAGWLFAIAYLICSVLAFFEIRYAAVKTGLADDIATVVETRRLIDRDVPLRSSYTGVASLDEGISTLVAAFIAGPTGWDKGFQLHMFYFLVSFFPVMAVWAVESVRKANRGALISFTSLFAIFYQTVGGAIIVPLYYLAYLFNTRKPEYWASFQRQVPVSYAKALLPSLMLGYFIPTILLFAWPLLDSDPEYKVTQLLIVLWQPTPLLANLLLFLLYKFNSTTASPASSNPKSKTADVPNLATLYKQLYIVALIAHVFTISVVFLSTNPLHSFSHVFVRPQEWGQSGMIKGLHIIFQADYNLIFLSSAIWAFQAVWDLKRTGLARVSLLKAAVLIAVHSLICGPAASLAAVWYWREHKLAEIDDKTA</sequence>
<keyword evidence="1" id="KW-0812">Transmembrane</keyword>
<name>A0A438N7P6_EXOME</name>
<keyword evidence="1" id="KW-0472">Membrane</keyword>
<reference evidence="2 3" key="1">
    <citation type="submission" date="2017-03" db="EMBL/GenBank/DDBJ databases">
        <title>Genomes of endolithic fungi from Antarctica.</title>
        <authorList>
            <person name="Coleine C."/>
            <person name="Masonjones S."/>
            <person name="Stajich J.E."/>
        </authorList>
    </citation>
    <scope>NUCLEOTIDE SEQUENCE [LARGE SCALE GENOMIC DNA]</scope>
    <source>
        <strain evidence="2 3">CCFEE 6314</strain>
    </source>
</reference>
<feature type="transmembrane region" description="Helical" evidence="1">
    <location>
        <begin position="139"/>
        <end position="160"/>
    </location>
</feature>
<dbReference type="OrthoDB" id="72269at2759"/>
<accession>A0A438N7P6</accession>
<evidence type="ECO:0000313" key="3">
    <source>
        <dbReference type="Proteomes" id="UP000288859"/>
    </source>
</evidence>
<evidence type="ECO:0000313" key="2">
    <source>
        <dbReference type="EMBL" id="RVX71781.1"/>
    </source>
</evidence>
<dbReference type="VEuPathDB" id="FungiDB:PV10_08814"/>
<feature type="transmembrane region" description="Helical" evidence="1">
    <location>
        <begin position="214"/>
        <end position="234"/>
    </location>
</feature>
<feature type="transmembrane region" description="Helical" evidence="1">
    <location>
        <begin position="265"/>
        <end position="284"/>
    </location>
</feature>
<proteinExistence type="predicted"/>
<dbReference type="AlphaFoldDB" id="A0A438N7P6"/>
<feature type="transmembrane region" description="Helical" evidence="1">
    <location>
        <begin position="18"/>
        <end position="36"/>
    </location>
</feature>
<comment type="caution">
    <text evidence="2">The sequence shown here is derived from an EMBL/GenBank/DDBJ whole genome shotgun (WGS) entry which is preliminary data.</text>
</comment>
<feature type="transmembrane region" description="Helical" evidence="1">
    <location>
        <begin position="311"/>
        <end position="333"/>
    </location>
</feature>
<dbReference type="Proteomes" id="UP000288859">
    <property type="component" value="Unassembled WGS sequence"/>
</dbReference>
<dbReference type="EMBL" id="NAJM01000015">
    <property type="protein sequence ID" value="RVX71781.1"/>
    <property type="molecule type" value="Genomic_DNA"/>
</dbReference>